<accession>A9VV00</accession>
<evidence type="ECO:0000313" key="2">
    <source>
        <dbReference type="Proteomes" id="UP000002154"/>
    </source>
</evidence>
<organism evidence="1 2">
    <name type="scientific">Bacillus mycoides (strain KBAB4)</name>
    <name type="common">Bacillus weihenstephanensis</name>
    <dbReference type="NCBI Taxonomy" id="315730"/>
    <lineage>
        <taxon>Bacteria</taxon>
        <taxon>Bacillati</taxon>
        <taxon>Bacillota</taxon>
        <taxon>Bacilli</taxon>
        <taxon>Bacillales</taxon>
        <taxon>Bacillaceae</taxon>
        <taxon>Bacillus</taxon>
        <taxon>Bacillus cereus group</taxon>
    </lineage>
</organism>
<evidence type="ECO:0000313" key="1">
    <source>
        <dbReference type="EMBL" id="ABY46432.1"/>
    </source>
</evidence>
<dbReference type="eggNOG" id="COG4733">
    <property type="taxonomic scope" value="Bacteria"/>
</dbReference>
<geneLocation type="plasmid" evidence="1 2">
    <name>pBWB401</name>
</geneLocation>
<gene>
    <name evidence="1" type="ordered locus">BcerKBAB4_5440</name>
</gene>
<dbReference type="HOGENOM" id="CLU_468261_0_0_9"/>
<name>A9VV00_BACMK</name>
<sequence>MAKTLATGMISIVDFNDAPSLSAFVSTTSPKTQIYDPASGTYTPNWTSAGPTLTPSLFISTEGTTDAISSAKAVKWYDSIDTSKVIVTGGAYTVTGNTLKISQNIMTGSTYAKTFIAEIIWTDPTTLADLVVRAEFTFSRADNGKTGASAISAVLSNDSDVIPTDSAGNNGNFTGAISTMTIFEGATDVSASWTVAANPVDITGTLSGKTYTVTGFVAGKDTGYVDLTASKSGYASVTRRFALSKSKQGISGTTPTLYRLLSSADAIQKNLAGVYTPTTIIFTAKSQTGSGAYGDYSGKFTIEETTDGTTFTNKYTSASNEPSKIHTPSAGIKAIRVRLHIAGVTPNGSNHIDEQTISVVSDGATGVSGADAVLVSVWAPNGNLFKNDLSTSLTAQADLYKGATVQSSGVTYEWFVQKSGNADEGAGTGWDKIDATNQASYGVTGAVNTATITVTAAGITNLAAFKIKATYSSKAYYDTIIFYDQTDPIMVSVESSNGNIFKNGSVSSQILCRLFQNGEEIDPKLASATTGYKYTYTWTKLKMDGTQDMDFGGKAISTKTGKWIDITDADIFQKAVFKVEIS</sequence>
<dbReference type="EMBL" id="CP000904">
    <property type="protein sequence ID" value="ABY46432.1"/>
    <property type="molecule type" value="Genomic_DNA"/>
</dbReference>
<proteinExistence type="predicted"/>
<dbReference type="AlphaFoldDB" id="A9VV00"/>
<reference evidence="1 2" key="1">
    <citation type="journal article" date="2008" name="Chem. Biol. Interact.">
        <title>Extending the Bacillus cereus group genomics to putative food-borne pathogens of different toxicity.</title>
        <authorList>
            <person name="Lapidus A."/>
            <person name="Goltsman E."/>
            <person name="Auger S."/>
            <person name="Galleron N."/>
            <person name="Segurens B."/>
            <person name="Dossat C."/>
            <person name="Land M.L."/>
            <person name="Broussolle V."/>
            <person name="Brillard J."/>
            <person name="Guinebretiere M.H."/>
            <person name="Sanchis V."/>
            <person name="Nguen-The C."/>
            <person name="Lereclus D."/>
            <person name="Richardson P."/>
            <person name="Wincker P."/>
            <person name="Weissenbach J."/>
            <person name="Ehrlich S.D."/>
            <person name="Sorokin A."/>
        </authorList>
    </citation>
    <scope>NUCLEOTIDE SEQUENCE [LARGE SCALE GENOMIC DNA]</scope>
    <source>
        <strain evidence="1 2">KBAB4</strain>
        <plasmid evidence="1 2">pBWB401</plasmid>
    </source>
</reference>
<dbReference type="RefSeq" id="WP_012259775.1">
    <property type="nucleotide sequence ID" value="NC_010180.1"/>
</dbReference>
<protein>
    <submittedName>
        <fullName evidence="1">Uncharacterized protein</fullName>
    </submittedName>
</protein>
<keyword evidence="1" id="KW-0614">Plasmid</keyword>
<dbReference type="Proteomes" id="UP000002154">
    <property type="component" value="Plasmid pBWB401"/>
</dbReference>
<dbReference type="KEGG" id="bwe:BcerKBAB4_5440"/>